<keyword evidence="2" id="KW-1185">Reference proteome</keyword>
<dbReference type="InterPro" id="IPR050155">
    <property type="entry name" value="HAD-like_hydrolase_sf"/>
</dbReference>
<dbReference type="PANTHER" id="PTHR43434:SF1">
    <property type="entry name" value="PHOSPHOGLYCOLATE PHOSPHATASE"/>
    <property type="match status" value="1"/>
</dbReference>
<dbReference type="EMBL" id="JALDAX010000005">
    <property type="protein sequence ID" value="MCI3241425.1"/>
    <property type="molecule type" value="Genomic_DNA"/>
</dbReference>
<sequence length="250" mass="27254">MTEDQDAVVDLLGSTRAVLFDFDGPICDLFGAASTAHVADRVKQEARREWKGLDPSVETCDDSHGILRVLREMYDGCSPAPTDLPLRLAEKIVAEFESLAGVTAKKAPHVVPLVDLLLELGIRLVIVSNNAESPIQEYLEEHGMKSKFEMISGRDPYNANLMKPHPHCVERALDHLSLPPSSCLLIGDQLTDLTAAQKAGTLFLGYTQNEVRAKEMKHNGANAVVSSHLALITAARELLARRRASAAPAR</sequence>
<dbReference type="Gene3D" id="1.10.150.240">
    <property type="entry name" value="Putative phosphatase, domain 2"/>
    <property type="match status" value="1"/>
</dbReference>
<dbReference type="Gene3D" id="3.40.50.1000">
    <property type="entry name" value="HAD superfamily/HAD-like"/>
    <property type="match status" value="1"/>
</dbReference>
<evidence type="ECO:0000313" key="1">
    <source>
        <dbReference type="EMBL" id="MCI3241425.1"/>
    </source>
</evidence>
<dbReference type="PANTHER" id="PTHR43434">
    <property type="entry name" value="PHOSPHOGLYCOLATE PHOSPHATASE"/>
    <property type="match status" value="1"/>
</dbReference>
<dbReference type="InterPro" id="IPR036412">
    <property type="entry name" value="HAD-like_sf"/>
</dbReference>
<dbReference type="RefSeq" id="WP_234024464.1">
    <property type="nucleotide sequence ID" value="NZ_JALDAX010000005.1"/>
</dbReference>
<keyword evidence="1" id="KW-0378">Hydrolase</keyword>
<dbReference type="GO" id="GO:0016787">
    <property type="term" value="F:hydrolase activity"/>
    <property type="evidence" value="ECO:0007669"/>
    <property type="project" value="UniProtKB-KW"/>
</dbReference>
<dbReference type="SFLD" id="SFLDG01129">
    <property type="entry name" value="C1.5:_HAD__Beta-PGM__Phosphata"/>
    <property type="match status" value="1"/>
</dbReference>
<accession>A0ABS9XH73</accession>
<reference evidence="1" key="1">
    <citation type="submission" date="2022-03" db="EMBL/GenBank/DDBJ databases">
        <title>Streptomyces 7R015 and 7R016 isolated from Barleria lupulina in Thailand.</title>
        <authorList>
            <person name="Kanchanasin P."/>
            <person name="Phongsopitanun W."/>
            <person name="Tanasupawat S."/>
        </authorList>
    </citation>
    <scope>NUCLEOTIDE SEQUENCE</scope>
    <source>
        <strain evidence="1">7R016</strain>
    </source>
</reference>
<dbReference type="SFLD" id="SFLDS00003">
    <property type="entry name" value="Haloacid_Dehalogenase"/>
    <property type="match status" value="1"/>
</dbReference>
<dbReference type="SUPFAM" id="SSF56784">
    <property type="entry name" value="HAD-like"/>
    <property type="match status" value="1"/>
</dbReference>
<dbReference type="InterPro" id="IPR006439">
    <property type="entry name" value="HAD-SF_hydro_IA"/>
</dbReference>
<evidence type="ECO:0000313" key="2">
    <source>
        <dbReference type="Proteomes" id="UP001165270"/>
    </source>
</evidence>
<dbReference type="InterPro" id="IPR023214">
    <property type="entry name" value="HAD_sf"/>
</dbReference>
<gene>
    <name evidence="1" type="ORF">MQN93_17040</name>
</gene>
<dbReference type="InterPro" id="IPR023198">
    <property type="entry name" value="PGP-like_dom2"/>
</dbReference>
<dbReference type="NCBIfam" id="TIGR01549">
    <property type="entry name" value="HAD-SF-IA-v1"/>
    <property type="match status" value="1"/>
</dbReference>
<name>A0ABS9XH73_9ACTN</name>
<protein>
    <submittedName>
        <fullName evidence="1">HAD-IA family hydrolase</fullName>
    </submittedName>
</protein>
<dbReference type="Proteomes" id="UP001165270">
    <property type="component" value="Unassembled WGS sequence"/>
</dbReference>
<dbReference type="CDD" id="cd01427">
    <property type="entry name" value="HAD_like"/>
    <property type="match status" value="1"/>
</dbReference>
<comment type="caution">
    <text evidence="1">The sequence shown here is derived from an EMBL/GenBank/DDBJ whole genome shotgun (WGS) entry which is preliminary data.</text>
</comment>
<proteinExistence type="predicted"/>
<dbReference type="Pfam" id="PF00702">
    <property type="entry name" value="Hydrolase"/>
    <property type="match status" value="1"/>
</dbReference>
<organism evidence="1 2">
    <name type="scientific">Streptomyces spinosisporus</name>
    <dbReference type="NCBI Taxonomy" id="2927582"/>
    <lineage>
        <taxon>Bacteria</taxon>
        <taxon>Bacillati</taxon>
        <taxon>Actinomycetota</taxon>
        <taxon>Actinomycetes</taxon>
        <taxon>Kitasatosporales</taxon>
        <taxon>Streptomycetaceae</taxon>
        <taxon>Streptomyces</taxon>
    </lineage>
</organism>